<comment type="caution">
    <text evidence="7">The sequence shown here is derived from an EMBL/GenBank/DDBJ whole genome shotgun (WGS) entry which is preliminary data.</text>
</comment>
<keyword evidence="4" id="KW-0732">Signal</keyword>
<accession>A0A7X9S178</accession>
<dbReference type="Proteomes" id="UP000576082">
    <property type="component" value="Unassembled WGS sequence"/>
</dbReference>
<organism evidence="7 8">
    <name type="scientific">Flammeovirga aprica JL-4</name>
    <dbReference type="NCBI Taxonomy" id="694437"/>
    <lineage>
        <taxon>Bacteria</taxon>
        <taxon>Pseudomonadati</taxon>
        <taxon>Bacteroidota</taxon>
        <taxon>Cytophagia</taxon>
        <taxon>Cytophagales</taxon>
        <taxon>Flammeovirgaceae</taxon>
        <taxon>Flammeovirga</taxon>
    </lineage>
</organism>
<dbReference type="InterPro" id="IPR036941">
    <property type="entry name" value="Rcpt_L-dom_sf"/>
</dbReference>
<dbReference type="AlphaFoldDB" id="A0A7X9S178"/>
<sequence length="456" mass="51551">MKKLFIKISFFCFILFSCSTTEKIGFKVDGQFQLNLSLIDEVIIGKSSSRTFNLPLEEFLITILTKDSSTVIENTYYSEIANGILLNGGEYIIKAYSGKLNDFSFNTPVYYGEANFEIYPDQFTQLDLSVALINAKIQVNFSDTLQILYPNINVTIRSDSGKSITLRRDNNNILYVIPQHLYFDVNYENNPQENWLTFQIPNVRANDFYKITLSTIKQGADINLVIEEEDIIDMEFNLPLNDGYIIPENPVIIDSIETVFPDDVYISSKIGLDNFVELGITKIDGNLTVNTIEITDLSRLSTLKEVTGNVSLTGLGSVVNLNGFQNLKKIGNNLRISTSYQTKLNSFLYFVALDSVMGDVYLSSIPAEIINNLEFIHNLKYVGGDLKILNNQIVKLSGLENLETIVGDITFENNRQLSNYCGLNPNVLINNRGNYISRNNKYNPTRTSLENLLCRQ</sequence>
<dbReference type="InterPro" id="IPR000494">
    <property type="entry name" value="Rcpt_L-dom"/>
</dbReference>
<dbReference type="EMBL" id="JABANE010000149">
    <property type="protein sequence ID" value="NME72292.1"/>
    <property type="molecule type" value="Genomic_DNA"/>
</dbReference>
<dbReference type="PANTHER" id="PTHR31018">
    <property type="entry name" value="SPORULATION-SPECIFIC PROTEIN-RELATED"/>
    <property type="match status" value="1"/>
</dbReference>
<evidence type="ECO:0000256" key="2">
    <source>
        <dbReference type="ARBA" id="ARBA00022512"/>
    </source>
</evidence>
<dbReference type="SUPFAM" id="SSF52058">
    <property type="entry name" value="L domain-like"/>
    <property type="match status" value="2"/>
</dbReference>
<evidence type="ECO:0000256" key="4">
    <source>
        <dbReference type="ARBA" id="ARBA00022729"/>
    </source>
</evidence>
<evidence type="ECO:0000256" key="1">
    <source>
        <dbReference type="ARBA" id="ARBA00004191"/>
    </source>
</evidence>
<dbReference type="PROSITE" id="PS51257">
    <property type="entry name" value="PROKAR_LIPOPROTEIN"/>
    <property type="match status" value="1"/>
</dbReference>
<keyword evidence="3" id="KW-0964">Secreted</keyword>
<comment type="subcellular location">
    <subcellularLocation>
        <location evidence="1">Secreted</location>
        <location evidence="1">Cell wall</location>
    </subcellularLocation>
</comment>
<reference evidence="7 8" key="1">
    <citation type="submission" date="2020-04" db="EMBL/GenBank/DDBJ databases">
        <title>Flammeovirga sp. SR4, a novel species isolated from seawater.</title>
        <authorList>
            <person name="Wang X."/>
        </authorList>
    </citation>
    <scope>NUCLEOTIDE SEQUENCE [LARGE SCALE GENOMIC DNA]</scope>
    <source>
        <strain evidence="7 8">ATCC 23126</strain>
    </source>
</reference>
<dbReference type="RefSeq" id="WP_169660486.1">
    <property type="nucleotide sequence ID" value="NZ_JABANE010000149.1"/>
</dbReference>
<gene>
    <name evidence="7" type="ORF">HHU12_30305</name>
</gene>
<dbReference type="Pfam" id="PF01030">
    <property type="entry name" value="Recep_L_domain"/>
    <property type="match status" value="1"/>
</dbReference>
<dbReference type="InterPro" id="IPR027840">
    <property type="entry name" value="DUF4493"/>
</dbReference>
<name>A0A7X9S178_9BACT</name>
<evidence type="ECO:0000256" key="5">
    <source>
        <dbReference type="ARBA" id="ARBA00023180"/>
    </source>
</evidence>
<dbReference type="PANTHER" id="PTHR31018:SF3">
    <property type="entry name" value="RECEPTOR PROTEIN-TYROSINE KINASE"/>
    <property type="match status" value="1"/>
</dbReference>
<proteinExistence type="predicted"/>
<dbReference type="GO" id="GO:0030313">
    <property type="term" value="C:cell envelope"/>
    <property type="evidence" value="ECO:0007669"/>
    <property type="project" value="UniProtKB-SubCell"/>
</dbReference>
<dbReference type="InterPro" id="IPR051648">
    <property type="entry name" value="CWI-Assembly_Regulator"/>
</dbReference>
<evidence type="ECO:0000313" key="7">
    <source>
        <dbReference type="EMBL" id="NME72292.1"/>
    </source>
</evidence>
<keyword evidence="2" id="KW-0134">Cell wall</keyword>
<evidence type="ECO:0000256" key="3">
    <source>
        <dbReference type="ARBA" id="ARBA00022525"/>
    </source>
</evidence>
<evidence type="ECO:0000259" key="6">
    <source>
        <dbReference type="Pfam" id="PF01030"/>
    </source>
</evidence>
<keyword evidence="8" id="KW-1185">Reference proteome</keyword>
<dbReference type="Gene3D" id="3.80.20.20">
    <property type="entry name" value="Receptor L-domain"/>
    <property type="match status" value="2"/>
</dbReference>
<evidence type="ECO:0000313" key="8">
    <source>
        <dbReference type="Proteomes" id="UP000576082"/>
    </source>
</evidence>
<protein>
    <submittedName>
        <fullName evidence="7">DUF4493 domain-containing protein</fullName>
    </submittedName>
</protein>
<dbReference type="Pfam" id="PF14900">
    <property type="entry name" value="DUF4493"/>
    <property type="match status" value="1"/>
</dbReference>
<feature type="domain" description="Receptor L-domain" evidence="6">
    <location>
        <begin position="281"/>
        <end position="333"/>
    </location>
</feature>
<keyword evidence="5" id="KW-0325">Glycoprotein</keyword>